<proteinExistence type="predicted"/>
<name>A0A923LUZ9_9FIRM</name>
<dbReference type="EMBL" id="JACOPL010000008">
    <property type="protein sequence ID" value="MBC5725846.1"/>
    <property type="molecule type" value="Genomic_DNA"/>
</dbReference>
<comment type="caution">
    <text evidence="2">The sequence shown here is derived from an EMBL/GenBank/DDBJ whole genome shotgun (WGS) entry which is preliminary data.</text>
</comment>
<feature type="transmembrane region" description="Helical" evidence="1">
    <location>
        <begin position="122"/>
        <end position="143"/>
    </location>
</feature>
<evidence type="ECO:0000313" key="2">
    <source>
        <dbReference type="EMBL" id="MBC5725846.1"/>
    </source>
</evidence>
<sequence length="435" mass="48631">MPDNRQNRKTLSWSRLDNAAKIFPPTSHGSDTGVFRLSCEFTEPVAPDVLQEALDRTLMQYPHLLMVMRRGVFWYYLEQTPLRPSVEPEHAPPCAPLYNGSKSLLFRVSYWRRKASLDMYHVLADGAGAIGFFEALVTAYLALRHPEAGVDGQPQASVFQRGSDSFQKYYRPHGGSAAERSAGKAYRLRGAKRPDGALMILEGVADVRQVLDAAHRYGATLTVYLAAALFAAIHGEMYVRHEKRPVVLTIPVDLRGFFPSHTTRNFFGTIRVGYDFSRRDGTLPDIIACVAQSFRDELTPERLGARMNKLAALEHNPVLRPIPLVLKNPVLRISGDIAERGETAVLSNVGKFRLPEALHPFVRGFGVFMSTHATQLCTCSFGNSLHFGFTSAFENTEVQRRFFELLVGEGIDVEIRSNEYHEEEDALCSDAPTAR</sequence>
<dbReference type="RefSeq" id="WP_054327816.1">
    <property type="nucleotide sequence ID" value="NZ_JACOPL010000008.1"/>
</dbReference>
<accession>A0A923LUZ9</accession>
<evidence type="ECO:0008006" key="4">
    <source>
        <dbReference type="Google" id="ProtNLM"/>
    </source>
</evidence>
<evidence type="ECO:0000256" key="1">
    <source>
        <dbReference type="SAM" id="Phobius"/>
    </source>
</evidence>
<dbReference type="Proteomes" id="UP000606499">
    <property type="component" value="Unassembled WGS sequence"/>
</dbReference>
<reference evidence="2" key="1">
    <citation type="submission" date="2020-08" db="EMBL/GenBank/DDBJ databases">
        <title>Genome public.</title>
        <authorList>
            <person name="Liu C."/>
            <person name="Sun Q."/>
        </authorList>
    </citation>
    <scope>NUCLEOTIDE SEQUENCE</scope>
    <source>
        <strain evidence="2">NSJ-28</strain>
    </source>
</reference>
<organism evidence="2 3">
    <name type="scientific">Agathobaculum faecis</name>
    <dbReference type="NCBI Taxonomy" id="2763013"/>
    <lineage>
        <taxon>Bacteria</taxon>
        <taxon>Bacillati</taxon>
        <taxon>Bacillota</taxon>
        <taxon>Clostridia</taxon>
        <taxon>Eubacteriales</taxon>
        <taxon>Butyricicoccaceae</taxon>
        <taxon>Agathobaculum</taxon>
    </lineage>
</organism>
<gene>
    <name evidence="2" type="ORF">H8S45_10310</name>
</gene>
<evidence type="ECO:0000313" key="3">
    <source>
        <dbReference type="Proteomes" id="UP000606499"/>
    </source>
</evidence>
<keyword evidence="1" id="KW-0472">Membrane</keyword>
<dbReference type="AlphaFoldDB" id="A0A923LUZ9"/>
<keyword evidence="3" id="KW-1185">Reference proteome</keyword>
<keyword evidence="1" id="KW-1133">Transmembrane helix</keyword>
<keyword evidence="1" id="KW-0812">Transmembrane</keyword>
<protein>
    <recommendedName>
        <fullName evidence="4">Alcohol acetyltransferase</fullName>
    </recommendedName>
</protein>